<dbReference type="EMBL" id="VSSQ01115887">
    <property type="protein sequence ID" value="MPN51124.1"/>
    <property type="molecule type" value="Genomic_DNA"/>
</dbReference>
<gene>
    <name evidence="1" type="ORF">SDC9_198766</name>
</gene>
<evidence type="ECO:0000313" key="1">
    <source>
        <dbReference type="EMBL" id="MPN51124.1"/>
    </source>
</evidence>
<name>A0A645IRU6_9ZZZZ</name>
<sequence length="72" mass="7785">MIIDAGKSGRVMAEYLLGPGSVNEMSVEGDGDAFSSLCRQGTEKDETLKYIAFGVRSRIAHGKHGSGYDNRF</sequence>
<accession>A0A645IRU6</accession>
<reference evidence="1" key="1">
    <citation type="submission" date="2019-08" db="EMBL/GenBank/DDBJ databases">
        <authorList>
            <person name="Kucharzyk K."/>
            <person name="Murdoch R.W."/>
            <person name="Higgins S."/>
            <person name="Loffler F."/>
        </authorList>
    </citation>
    <scope>NUCLEOTIDE SEQUENCE</scope>
</reference>
<dbReference type="AlphaFoldDB" id="A0A645IRU6"/>
<proteinExistence type="predicted"/>
<organism evidence="1">
    <name type="scientific">bioreactor metagenome</name>
    <dbReference type="NCBI Taxonomy" id="1076179"/>
    <lineage>
        <taxon>unclassified sequences</taxon>
        <taxon>metagenomes</taxon>
        <taxon>ecological metagenomes</taxon>
    </lineage>
</organism>
<protein>
    <submittedName>
        <fullName evidence="1">Uncharacterized protein</fullName>
    </submittedName>
</protein>
<comment type="caution">
    <text evidence="1">The sequence shown here is derived from an EMBL/GenBank/DDBJ whole genome shotgun (WGS) entry which is preliminary data.</text>
</comment>